<dbReference type="PANTHER" id="PTHR13593">
    <property type="match status" value="1"/>
</dbReference>
<feature type="domain" description="Phosphatidylinositol-specific phospholipase C X" evidence="1">
    <location>
        <begin position="6"/>
        <end position="143"/>
    </location>
</feature>
<dbReference type="PANTHER" id="PTHR13593:SF113">
    <property type="entry name" value="SI:DKEY-266F7.9"/>
    <property type="match status" value="1"/>
</dbReference>
<dbReference type="Proteomes" id="UP000283210">
    <property type="component" value="Chromosome 11"/>
</dbReference>
<dbReference type="PROSITE" id="PS50007">
    <property type="entry name" value="PIPLC_X_DOMAIN"/>
    <property type="match status" value="1"/>
</dbReference>
<evidence type="ECO:0000313" key="3">
    <source>
        <dbReference type="Proteomes" id="UP000283210"/>
    </source>
</evidence>
<reference evidence="2 3" key="2">
    <citation type="submission" date="2019-01" db="EMBL/GenBank/DDBJ databases">
        <title>A chromosome length genome reference of the Java medaka (oryzias javanicus).</title>
        <authorList>
            <person name="Herpin A."/>
            <person name="Takehana Y."/>
            <person name="Naruse K."/>
            <person name="Ansai S."/>
            <person name="Kawaguchi M."/>
        </authorList>
    </citation>
    <scope>NUCLEOTIDE SEQUENCE [LARGE SCALE GENOMIC DNA]</scope>
    <source>
        <strain evidence="2">RS831</strain>
        <tissue evidence="2">Whole body</tissue>
    </source>
</reference>
<evidence type="ECO:0000313" key="2">
    <source>
        <dbReference type="EMBL" id="RVE67247.1"/>
    </source>
</evidence>
<dbReference type="EMBL" id="CM012447">
    <property type="protein sequence ID" value="RVE67247.1"/>
    <property type="molecule type" value="Genomic_DNA"/>
</dbReference>
<gene>
    <name evidence="2" type="ORF">OJAV_G00115710</name>
</gene>
<accession>A0A437CX87</accession>
<dbReference type="CDD" id="cd08586">
    <property type="entry name" value="PI-PLCc_BcPLC_like"/>
    <property type="match status" value="1"/>
</dbReference>
<evidence type="ECO:0000259" key="1">
    <source>
        <dbReference type="SMART" id="SM00148"/>
    </source>
</evidence>
<dbReference type="AlphaFoldDB" id="A0A437CX87"/>
<protein>
    <recommendedName>
        <fullName evidence="1">Phosphatidylinositol-specific phospholipase C X domain-containing protein</fullName>
    </recommendedName>
</protein>
<sequence length="242" mass="27267">MASIPDAQLLSAVTVPGTHNTMALYGGVYAECQSWSLESQLHAGIRFLDIRVRHINGNLTIHHGVSYQRAHFGHVLEGVANFLFRYPSETVLMRLKEEFSETNNIYGTVVDFLQRYGMWELVWHSRLVPTMGEARGKLIILQDFSGPDLGMRYGSLDIADDWKVPTLLDLKAKWRSVFEHLEAAPAGNSQQIFLTFSSGAGVFANPRAVAHYMNPQLHQYLQTKTDSNQRFASSAWTSRLLP</sequence>
<organism evidence="2 3">
    <name type="scientific">Oryzias javanicus</name>
    <name type="common">Javanese ricefish</name>
    <name type="synonym">Aplocheilus javanicus</name>
    <dbReference type="NCBI Taxonomy" id="123683"/>
    <lineage>
        <taxon>Eukaryota</taxon>
        <taxon>Metazoa</taxon>
        <taxon>Chordata</taxon>
        <taxon>Craniata</taxon>
        <taxon>Vertebrata</taxon>
        <taxon>Euteleostomi</taxon>
        <taxon>Actinopterygii</taxon>
        <taxon>Neopterygii</taxon>
        <taxon>Teleostei</taxon>
        <taxon>Neoteleostei</taxon>
        <taxon>Acanthomorphata</taxon>
        <taxon>Ovalentaria</taxon>
        <taxon>Atherinomorphae</taxon>
        <taxon>Beloniformes</taxon>
        <taxon>Adrianichthyidae</taxon>
        <taxon>Oryziinae</taxon>
        <taxon>Oryzias</taxon>
    </lineage>
</organism>
<dbReference type="InterPro" id="IPR017946">
    <property type="entry name" value="PLC-like_Pdiesterase_TIM-brl"/>
</dbReference>
<dbReference type="InterPro" id="IPR051057">
    <property type="entry name" value="PI-PLC_domain"/>
</dbReference>
<dbReference type="SMART" id="SM00148">
    <property type="entry name" value="PLCXc"/>
    <property type="match status" value="1"/>
</dbReference>
<keyword evidence="3" id="KW-1185">Reference proteome</keyword>
<dbReference type="OrthoDB" id="1046782at2759"/>
<dbReference type="GO" id="GO:0006629">
    <property type="term" value="P:lipid metabolic process"/>
    <property type="evidence" value="ECO:0007669"/>
    <property type="project" value="InterPro"/>
</dbReference>
<dbReference type="GO" id="GO:0008081">
    <property type="term" value="F:phosphoric diester hydrolase activity"/>
    <property type="evidence" value="ECO:0007669"/>
    <property type="project" value="InterPro"/>
</dbReference>
<proteinExistence type="predicted"/>
<reference evidence="2 3" key="1">
    <citation type="submission" date="2018-11" db="EMBL/GenBank/DDBJ databases">
        <authorList>
            <person name="Lopez-Roques C."/>
            <person name="Donnadieu C."/>
            <person name="Bouchez O."/>
            <person name="Klopp C."/>
            <person name="Cabau C."/>
            <person name="Zahm M."/>
        </authorList>
    </citation>
    <scope>NUCLEOTIDE SEQUENCE [LARGE SCALE GENOMIC DNA]</scope>
    <source>
        <strain evidence="2">RS831</strain>
        <tissue evidence="2">Whole body</tissue>
    </source>
</reference>
<dbReference type="SUPFAM" id="SSF51695">
    <property type="entry name" value="PLC-like phosphodiesterases"/>
    <property type="match status" value="1"/>
</dbReference>
<name>A0A437CX87_ORYJA</name>
<dbReference type="Gene3D" id="3.20.20.190">
    <property type="entry name" value="Phosphatidylinositol (PI) phosphodiesterase"/>
    <property type="match status" value="1"/>
</dbReference>
<dbReference type="Pfam" id="PF00388">
    <property type="entry name" value="PI-PLC-X"/>
    <property type="match status" value="1"/>
</dbReference>
<dbReference type="InterPro" id="IPR000909">
    <property type="entry name" value="PLipase_C_PInositol-sp_X_dom"/>
</dbReference>